<evidence type="ECO:0000313" key="2">
    <source>
        <dbReference type="EMBL" id="NVI09432.1"/>
    </source>
</evidence>
<dbReference type="Gene3D" id="3.30.720.110">
    <property type="match status" value="1"/>
</dbReference>
<dbReference type="RefSeq" id="WP_176369806.1">
    <property type="nucleotide sequence ID" value="NZ_JBNDKW010000004.1"/>
</dbReference>
<dbReference type="EMBL" id="VOMC01000085">
    <property type="protein sequence ID" value="NVI09432.1"/>
    <property type="molecule type" value="Genomic_DNA"/>
</dbReference>
<accession>A0ABX2NZ50</accession>
<dbReference type="Gene3D" id="3.30.720.120">
    <property type="match status" value="1"/>
</dbReference>
<dbReference type="PANTHER" id="PTHR34109:SF1">
    <property type="entry name" value="VOC DOMAIN-CONTAINING PROTEIN"/>
    <property type="match status" value="1"/>
</dbReference>
<dbReference type="PROSITE" id="PS51819">
    <property type="entry name" value="VOC"/>
    <property type="match status" value="1"/>
</dbReference>
<gene>
    <name evidence="2" type="ORF">FSB64_38530</name>
</gene>
<evidence type="ECO:0000259" key="1">
    <source>
        <dbReference type="PROSITE" id="PS51819"/>
    </source>
</evidence>
<protein>
    <submittedName>
        <fullName evidence="2">VOC family protein</fullName>
    </submittedName>
</protein>
<feature type="domain" description="VOC" evidence="1">
    <location>
        <begin position="8"/>
        <end position="119"/>
    </location>
</feature>
<dbReference type="InterPro" id="IPR037523">
    <property type="entry name" value="VOC_core"/>
</dbReference>
<dbReference type="CDD" id="cd07246">
    <property type="entry name" value="VOC_like"/>
    <property type="match status" value="1"/>
</dbReference>
<keyword evidence="3" id="KW-1185">Reference proteome</keyword>
<proteinExistence type="predicted"/>
<organism evidence="2 3">
    <name type="scientific">Paraburkholderia youngii</name>
    <dbReference type="NCBI Taxonomy" id="2782701"/>
    <lineage>
        <taxon>Bacteria</taxon>
        <taxon>Pseudomonadati</taxon>
        <taxon>Pseudomonadota</taxon>
        <taxon>Betaproteobacteria</taxon>
        <taxon>Burkholderiales</taxon>
        <taxon>Burkholderiaceae</taxon>
        <taxon>Paraburkholderia</taxon>
    </lineage>
</organism>
<dbReference type="InterPro" id="IPR029068">
    <property type="entry name" value="Glyas_Bleomycin-R_OHBP_Dase"/>
</dbReference>
<dbReference type="Proteomes" id="UP000821598">
    <property type="component" value="Unassembled WGS sequence"/>
</dbReference>
<dbReference type="InterPro" id="IPR004360">
    <property type="entry name" value="Glyas_Fos-R_dOase_dom"/>
</dbReference>
<sequence length="134" mass="14989">MTNFQPDGWHTVTPRIIVRDPENLVAFLKQVFQARGEFRAGLPGEIRIGDSVLMVSGGDGLRDPATAFLYVYVEDADSTYRRAIAANAVAIEEPTDMPYGDRRAMVIDEWGNTWQIATHKHDLSVAEIRSRLGQ</sequence>
<evidence type="ECO:0000313" key="3">
    <source>
        <dbReference type="Proteomes" id="UP000821598"/>
    </source>
</evidence>
<dbReference type="PANTHER" id="PTHR34109">
    <property type="entry name" value="BNAUNNG04460D PROTEIN-RELATED"/>
    <property type="match status" value="1"/>
</dbReference>
<comment type="caution">
    <text evidence="2">The sequence shown here is derived from an EMBL/GenBank/DDBJ whole genome shotgun (WGS) entry which is preliminary data.</text>
</comment>
<name>A0ABX2NZ50_9BURK</name>
<dbReference type="Pfam" id="PF00903">
    <property type="entry name" value="Glyoxalase"/>
    <property type="match status" value="1"/>
</dbReference>
<reference evidence="2 3" key="1">
    <citation type="submission" date="2019-08" db="EMBL/GenBank/DDBJ databases">
        <title>Paraburkholderia simonii sp. nov. and P. youngii sp. nov. Brazilian and Mexican Mimosa-associated rhizobia.</title>
        <authorList>
            <person name="Mavima L."/>
            <person name="Beukes C.W."/>
            <person name="Palmer M."/>
            <person name="De Meyer S.E."/>
            <person name="James E.K."/>
            <person name="Maluk M."/>
            <person name="Avontuur J.R."/>
            <person name="Chan W.Y."/>
            <person name="Venter S.N."/>
            <person name="Steenkamp E.T."/>
        </authorList>
    </citation>
    <scope>NUCLEOTIDE SEQUENCE [LARGE SCALE GENOMIC DNA]</scope>
    <source>
        <strain evidence="2 3">JPY454</strain>
    </source>
</reference>
<dbReference type="SUPFAM" id="SSF54593">
    <property type="entry name" value="Glyoxalase/Bleomycin resistance protein/Dihydroxybiphenyl dioxygenase"/>
    <property type="match status" value="1"/>
</dbReference>